<dbReference type="GO" id="GO:0022857">
    <property type="term" value="F:transmembrane transporter activity"/>
    <property type="evidence" value="ECO:0007669"/>
    <property type="project" value="InterPro"/>
</dbReference>
<dbReference type="InterPro" id="IPR036259">
    <property type="entry name" value="MFS_trans_sf"/>
</dbReference>
<feature type="transmembrane region" description="Helical" evidence="7">
    <location>
        <begin position="167"/>
        <end position="188"/>
    </location>
</feature>
<keyword evidence="4 7" id="KW-1133">Transmembrane helix</keyword>
<protein>
    <recommendedName>
        <fullName evidence="10">Major facilitator superfamily (MFS) profile domain-containing protein</fullName>
    </recommendedName>
</protein>
<dbReference type="AlphaFoldDB" id="A0A0F4Z377"/>
<dbReference type="RefSeq" id="XP_013331402.1">
    <property type="nucleotide sequence ID" value="XM_013475948.1"/>
</dbReference>
<evidence type="ECO:0008006" key="10">
    <source>
        <dbReference type="Google" id="ProtNLM"/>
    </source>
</evidence>
<dbReference type="SUPFAM" id="SSF103473">
    <property type="entry name" value="MFS general substrate transporter"/>
    <property type="match status" value="1"/>
</dbReference>
<organism evidence="8 9">
    <name type="scientific">Rasamsonia emersonii (strain ATCC 16479 / CBS 393.64 / IMI 116815)</name>
    <dbReference type="NCBI Taxonomy" id="1408163"/>
    <lineage>
        <taxon>Eukaryota</taxon>
        <taxon>Fungi</taxon>
        <taxon>Dikarya</taxon>
        <taxon>Ascomycota</taxon>
        <taxon>Pezizomycotina</taxon>
        <taxon>Eurotiomycetes</taxon>
        <taxon>Eurotiomycetidae</taxon>
        <taxon>Eurotiales</taxon>
        <taxon>Trichocomaceae</taxon>
        <taxon>Rasamsonia</taxon>
    </lineage>
</organism>
<evidence type="ECO:0000256" key="3">
    <source>
        <dbReference type="ARBA" id="ARBA00022692"/>
    </source>
</evidence>
<name>A0A0F4Z377_RASE3</name>
<dbReference type="Pfam" id="PF07690">
    <property type="entry name" value="MFS_1"/>
    <property type="match status" value="1"/>
</dbReference>
<accession>A0A0F4Z377</accession>
<gene>
    <name evidence="8" type="ORF">T310_1149</name>
</gene>
<evidence type="ECO:0000313" key="8">
    <source>
        <dbReference type="EMBL" id="KKA24790.1"/>
    </source>
</evidence>
<evidence type="ECO:0000256" key="6">
    <source>
        <dbReference type="SAM" id="MobiDB-lite"/>
    </source>
</evidence>
<dbReference type="OrthoDB" id="2985014at2759"/>
<keyword evidence="2" id="KW-0813">Transport</keyword>
<comment type="caution">
    <text evidence="8">The sequence shown here is derived from an EMBL/GenBank/DDBJ whole genome shotgun (WGS) entry which is preliminary data.</text>
</comment>
<dbReference type="Proteomes" id="UP000053958">
    <property type="component" value="Unassembled WGS sequence"/>
</dbReference>
<keyword evidence="3 7" id="KW-0812">Transmembrane</keyword>
<dbReference type="GO" id="GO:0016020">
    <property type="term" value="C:membrane"/>
    <property type="evidence" value="ECO:0007669"/>
    <property type="project" value="UniProtKB-SubCell"/>
</dbReference>
<reference evidence="8 9" key="1">
    <citation type="submission" date="2015-04" db="EMBL/GenBank/DDBJ databases">
        <authorList>
            <person name="Heijne W.H."/>
            <person name="Fedorova N.D."/>
            <person name="Nierman W.C."/>
            <person name="Vollebregt A.W."/>
            <person name="Zhao Z."/>
            <person name="Wu L."/>
            <person name="Kumar M."/>
            <person name="Stam H."/>
            <person name="van den Berg M.A."/>
            <person name="Pel H.J."/>
        </authorList>
    </citation>
    <scope>NUCLEOTIDE SEQUENCE [LARGE SCALE GENOMIC DNA]</scope>
    <source>
        <strain evidence="8 9">CBS 393.64</strain>
    </source>
</reference>
<feature type="compositionally biased region" description="Basic and acidic residues" evidence="6">
    <location>
        <begin position="361"/>
        <end position="370"/>
    </location>
</feature>
<comment type="subcellular location">
    <subcellularLocation>
        <location evidence="1">Membrane</location>
        <topology evidence="1">Multi-pass membrane protein</topology>
    </subcellularLocation>
</comment>
<dbReference type="GeneID" id="25313500"/>
<dbReference type="PANTHER" id="PTHR43791:SF32">
    <property type="entry name" value="MAJOR FACILITATOR SUPERFAMILY (MFS) PROFILE DOMAIN-CONTAINING PROTEIN"/>
    <property type="match status" value="1"/>
</dbReference>
<feature type="transmembrane region" description="Helical" evidence="7">
    <location>
        <begin position="141"/>
        <end position="161"/>
    </location>
</feature>
<evidence type="ECO:0000256" key="5">
    <source>
        <dbReference type="ARBA" id="ARBA00023136"/>
    </source>
</evidence>
<dbReference type="EMBL" id="LASV01000048">
    <property type="protein sequence ID" value="KKA24790.1"/>
    <property type="molecule type" value="Genomic_DNA"/>
</dbReference>
<keyword evidence="9" id="KW-1185">Reference proteome</keyword>
<sequence length="474" mass="52490">MADSTKILSLREEETKTTHFRENPSIEHGIADELRVRTKTDLSVLLLLFLGLTVFQLDRMNIGSTLTGGFAADIGVDQNTINLGNQLMFLGIVVLEIPSNMLLQRIGPSKWISAQVFIFGLVATLQIFITSRAGFLVTRSILGLAEAGYIPGGIYTLSTWYPRHELATRVAVFFFGMFGGNAISPLLGAGILKLDGRVEGIWTIAVSVLLFLALPASPDNPRPLFFPGLIRFSEEEQSILRVRLGRDNHEKKNKIPLRVVWRTLANYRRWLHYLATACVFSTWSPLTTYTPSIMLTFVNDEQQSKLTAPQIPRLRQSPRQRRRRHRRLFGPSSSALLRLAERPHRTTRSGRRPGHPVLPGRADRRADGAEPRSAAESMAPRRPLDGRQRVCGGISSCAQYLGAGQLLRADGEEYCDCVVANSIILGYAYARVMSAIAGLMAGTQIFRAGDGPLYCCQIANNVVYFEATPMASSS</sequence>
<feature type="region of interest" description="Disordered" evidence="6">
    <location>
        <begin position="339"/>
        <end position="383"/>
    </location>
</feature>
<evidence type="ECO:0000256" key="7">
    <source>
        <dbReference type="SAM" id="Phobius"/>
    </source>
</evidence>
<evidence type="ECO:0000256" key="4">
    <source>
        <dbReference type="ARBA" id="ARBA00022989"/>
    </source>
</evidence>
<feature type="region of interest" description="Disordered" evidence="6">
    <location>
        <begin position="306"/>
        <end position="327"/>
    </location>
</feature>
<feature type="compositionally biased region" description="Basic residues" evidence="6">
    <location>
        <begin position="316"/>
        <end position="327"/>
    </location>
</feature>
<evidence type="ECO:0000313" key="9">
    <source>
        <dbReference type="Proteomes" id="UP000053958"/>
    </source>
</evidence>
<dbReference type="Gene3D" id="1.20.1250.20">
    <property type="entry name" value="MFS general substrate transporter like domains"/>
    <property type="match status" value="1"/>
</dbReference>
<evidence type="ECO:0000256" key="1">
    <source>
        <dbReference type="ARBA" id="ARBA00004141"/>
    </source>
</evidence>
<feature type="transmembrane region" description="Helical" evidence="7">
    <location>
        <begin position="111"/>
        <end position="129"/>
    </location>
</feature>
<dbReference type="STRING" id="1408163.A0A0F4Z377"/>
<evidence type="ECO:0000256" key="2">
    <source>
        <dbReference type="ARBA" id="ARBA00022448"/>
    </source>
</evidence>
<feature type="compositionally biased region" description="Basic residues" evidence="6">
    <location>
        <begin position="345"/>
        <end position="354"/>
    </location>
</feature>
<dbReference type="PANTHER" id="PTHR43791">
    <property type="entry name" value="PERMEASE-RELATED"/>
    <property type="match status" value="1"/>
</dbReference>
<keyword evidence="5 7" id="KW-0472">Membrane</keyword>
<dbReference type="InterPro" id="IPR011701">
    <property type="entry name" value="MFS"/>
</dbReference>
<proteinExistence type="predicted"/>